<evidence type="ECO:0000313" key="7">
    <source>
        <dbReference type="Proteomes" id="UP000292039"/>
    </source>
</evidence>
<dbReference type="InterPro" id="IPR036034">
    <property type="entry name" value="PDZ_sf"/>
</dbReference>
<evidence type="ECO:0000313" key="4">
    <source>
        <dbReference type="EMBL" id="KKO71065.1"/>
    </source>
</evidence>
<keyword evidence="2" id="KW-0378">Hydrolase</keyword>
<name>A0A171KQ98_9BURK</name>
<proteinExistence type="predicted"/>
<keyword evidence="1 5" id="KW-0645">Protease</keyword>
<dbReference type="InterPro" id="IPR009003">
    <property type="entry name" value="Peptidase_S1_PA"/>
</dbReference>
<dbReference type="PRINTS" id="PR00834">
    <property type="entry name" value="PROTEASES2C"/>
</dbReference>
<keyword evidence="6" id="KW-1185">Reference proteome</keyword>
<evidence type="ECO:0000313" key="6">
    <source>
        <dbReference type="Proteomes" id="UP000078084"/>
    </source>
</evidence>
<dbReference type="RefSeq" id="WP_068373416.1">
    <property type="nucleotide sequence ID" value="NZ_CBCSEB010000003.1"/>
</dbReference>
<evidence type="ECO:0000256" key="1">
    <source>
        <dbReference type="ARBA" id="ARBA00022670"/>
    </source>
</evidence>
<comment type="caution">
    <text evidence="4">The sequence shown here is derived from an EMBL/GenBank/DDBJ whole genome shotgun (WGS) entry which is preliminary data.</text>
</comment>
<dbReference type="Proteomes" id="UP000292039">
    <property type="component" value="Unassembled WGS sequence"/>
</dbReference>
<dbReference type="InterPro" id="IPR001940">
    <property type="entry name" value="Peptidase_S1C"/>
</dbReference>
<dbReference type="STRING" id="206506.AAV32_13460"/>
<evidence type="ECO:0000313" key="5">
    <source>
        <dbReference type="EMBL" id="RZS73161.1"/>
    </source>
</evidence>
<dbReference type="GO" id="GO:0006508">
    <property type="term" value="P:proteolysis"/>
    <property type="evidence" value="ECO:0007669"/>
    <property type="project" value="UniProtKB-KW"/>
</dbReference>
<sequence length="380" mass="40752">MRRLWLIFSQTVVFCLAVLFVLSILKPEWLRPGGESAASQEGRGAPVSFAHAVERAAPAVVNIYTTQRVNVPLIPLPDDPVLRELFGMMPGLSEEQERNSLGSGVMASKDGYVLTNHHVVRAADSIEVALHDGRRFKARLIGADPETDLAVLKIDGKNLPYFESIQRQPLEVGEIVLAIGNPFGFGQTTTMGIVSAVGRTGLGINTYENFIQTDAAINPGNSGGALVDSNGVLVGINTAIYSKTGGSLGIGFTIPISSALSIMQEIIQHGIVRRGWMGLETQDMTADLARAFGMDKQEGVIVAAVLRDGPAHRAGMQVGDILLSLDDKPVVRTTEVLNRIAQLPPGTKVVWELLRNGKRIRLSVEIGTRPVAPDAVAPVE</sequence>
<dbReference type="InterPro" id="IPR051201">
    <property type="entry name" value="Chloro_Bact_Ser_Proteases"/>
</dbReference>
<dbReference type="PANTHER" id="PTHR43343:SF3">
    <property type="entry name" value="PROTEASE DO-LIKE 8, CHLOROPLASTIC"/>
    <property type="match status" value="1"/>
</dbReference>
<dbReference type="GO" id="GO:0004252">
    <property type="term" value="F:serine-type endopeptidase activity"/>
    <property type="evidence" value="ECO:0007669"/>
    <property type="project" value="InterPro"/>
</dbReference>
<dbReference type="AlphaFoldDB" id="A0A171KQ98"/>
<protein>
    <submittedName>
        <fullName evidence="4">2-alkenal reductase</fullName>
    </submittedName>
    <submittedName>
        <fullName evidence="5">Serine protease DegQ</fullName>
    </submittedName>
</protein>
<organism evidence="4 6">
    <name type="scientific">Kerstersia gyiorum</name>
    <dbReference type="NCBI Taxonomy" id="206506"/>
    <lineage>
        <taxon>Bacteria</taxon>
        <taxon>Pseudomonadati</taxon>
        <taxon>Pseudomonadota</taxon>
        <taxon>Betaproteobacteria</taxon>
        <taxon>Burkholderiales</taxon>
        <taxon>Alcaligenaceae</taxon>
        <taxon>Kerstersia</taxon>
    </lineage>
</organism>
<dbReference type="PANTHER" id="PTHR43343">
    <property type="entry name" value="PEPTIDASE S12"/>
    <property type="match status" value="1"/>
</dbReference>
<accession>A0A171KQ98</accession>
<dbReference type="CDD" id="cd10839">
    <property type="entry name" value="cpPDZ1_DegP-like"/>
    <property type="match status" value="1"/>
</dbReference>
<dbReference type="GeneID" id="99728143"/>
<dbReference type="EMBL" id="SGWZ01000001">
    <property type="protein sequence ID" value="RZS73161.1"/>
    <property type="molecule type" value="Genomic_DNA"/>
</dbReference>
<gene>
    <name evidence="4" type="ORF">AAV32_13460</name>
    <name evidence="5" type="ORF">EV679_0350</name>
</gene>
<dbReference type="SUPFAM" id="SSF50156">
    <property type="entry name" value="PDZ domain-like"/>
    <property type="match status" value="1"/>
</dbReference>
<reference evidence="4 6" key="1">
    <citation type="submission" date="2015-04" db="EMBL/GenBank/DDBJ databases">
        <title>Genome sequence of Kerstersia gyiorum CG1.</title>
        <authorList>
            <person name="Greninger A.L."/>
            <person name="Kozyreva V."/>
            <person name="Chaturvedi V."/>
        </authorList>
    </citation>
    <scope>NUCLEOTIDE SEQUENCE [LARGE SCALE GENOMIC DNA]</scope>
    <source>
        <strain evidence="4 6">CG1</strain>
    </source>
</reference>
<dbReference type="EMBL" id="LBNE01000010">
    <property type="protein sequence ID" value="KKO71065.1"/>
    <property type="molecule type" value="Genomic_DNA"/>
</dbReference>
<feature type="domain" description="PDZ" evidence="3">
    <location>
        <begin position="274"/>
        <end position="332"/>
    </location>
</feature>
<dbReference type="Pfam" id="PF13180">
    <property type="entry name" value="PDZ_2"/>
    <property type="match status" value="1"/>
</dbReference>
<dbReference type="PATRIC" id="fig|206506.3.peg.2858"/>
<dbReference type="Pfam" id="PF13365">
    <property type="entry name" value="Trypsin_2"/>
    <property type="match status" value="1"/>
</dbReference>
<dbReference type="PROSITE" id="PS50106">
    <property type="entry name" value="PDZ"/>
    <property type="match status" value="1"/>
</dbReference>
<dbReference type="Gene3D" id="2.30.42.10">
    <property type="match status" value="1"/>
</dbReference>
<evidence type="ECO:0000256" key="2">
    <source>
        <dbReference type="ARBA" id="ARBA00022801"/>
    </source>
</evidence>
<reference evidence="5 7" key="2">
    <citation type="submission" date="2019-02" db="EMBL/GenBank/DDBJ databases">
        <title>Genomic Encyclopedia of Type Strains, Phase IV (KMG-IV): sequencing the most valuable type-strain genomes for metagenomic binning, comparative biology and taxonomic classification.</title>
        <authorList>
            <person name="Goeker M."/>
        </authorList>
    </citation>
    <scope>NUCLEOTIDE SEQUENCE [LARGE SCALE GENOMIC DNA]</scope>
    <source>
        <strain evidence="5 7">DSM 16618</strain>
    </source>
</reference>
<dbReference type="SMART" id="SM00228">
    <property type="entry name" value="PDZ"/>
    <property type="match status" value="1"/>
</dbReference>
<dbReference type="OrthoDB" id="9758917at2"/>
<evidence type="ECO:0000259" key="3">
    <source>
        <dbReference type="PROSITE" id="PS50106"/>
    </source>
</evidence>
<dbReference type="Proteomes" id="UP000078084">
    <property type="component" value="Unassembled WGS sequence"/>
</dbReference>
<dbReference type="Gene3D" id="2.40.10.120">
    <property type="match status" value="1"/>
</dbReference>
<dbReference type="InterPro" id="IPR001478">
    <property type="entry name" value="PDZ"/>
</dbReference>
<dbReference type="SUPFAM" id="SSF50494">
    <property type="entry name" value="Trypsin-like serine proteases"/>
    <property type="match status" value="1"/>
</dbReference>